<evidence type="ECO:0000256" key="4">
    <source>
        <dbReference type="ARBA" id="ARBA00023242"/>
    </source>
</evidence>
<dbReference type="SMART" id="SM00320">
    <property type="entry name" value="WD40"/>
    <property type="match status" value="6"/>
</dbReference>
<comment type="subcellular location">
    <subcellularLocation>
        <location evidence="1">Nucleus</location>
    </subcellularLocation>
</comment>
<sequence>MNAQLLNPFARDTPERIEGTLENATAHTLAFNAGRGLFAGCYLAVGRTDGLVVIWDIETRSILRWFGGHAKCVTSVSWSPLSRYLASASLDWCVHIWDLANGPAQCVRTLRFTAPVSLVQFSPVSSRSLVVVLESREAYLIHFPTTLQGSTCEPQRIPLQGTDPISSACFDPSGDWIFIGTTKGGVASFSSDAGELFGEAFTAGSSMIRQMTVDRRSQNLGLAMNDRTIRTFTMYQEKPRTPPTFASKHKFQDIVGRTPWNGVSFSSDSEYVMGGASQDTAHNVYIWDRDAGVLVKILEGPREPLSLALWHPSRPQLASVSSSGDIYLWTTQTTENWSAYAPGFEELERNVEYEERETEFDLDDLDQIDRQRHDDEAATVNLFANGPLPQESLPPVLQTVDLRRTTSTLAPQLMTSEAAHLTTLEDDDNQVGFFIPPLLEEYRDEEIEQDTPS</sequence>
<evidence type="ECO:0000313" key="6">
    <source>
        <dbReference type="EMBL" id="KOS13451.1"/>
    </source>
</evidence>
<reference evidence="6 7" key="1">
    <citation type="submission" date="2015-07" db="EMBL/GenBank/DDBJ databases">
        <title>Draft Genome Sequence of Malassezia furfur CBS1878 and Malassezia pachydermatis CBS1879.</title>
        <authorList>
            <person name="Triana S."/>
            <person name="Ohm R."/>
            <person name="Gonzalez A."/>
            <person name="DeCock H."/>
            <person name="Restrepo S."/>
            <person name="Celis A."/>
        </authorList>
    </citation>
    <scope>NUCLEOTIDE SEQUENCE [LARGE SCALE GENOMIC DNA]</scope>
    <source>
        <strain evidence="6 7">CBS 1879</strain>
    </source>
</reference>
<accession>A0A0M8MTT1</accession>
<organism evidence="6 7">
    <name type="scientific">Malassezia pachydermatis</name>
    <dbReference type="NCBI Taxonomy" id="77020"/>
    <lineage>
        <taxon>Eukaryota</taxon>
        <taxon>Fungi</taxon>
        <taxon>Dikarya</taxon>
        <taxon>Basidiomycota</taxon>
        <taxon>Ustilaginomycotina</taxon>
        <taxon>Malasseziomycetes</taxon>
        <taxon>Malasseziales</taxon>
        <taxon>Malasseziaceae</taxon>
        <taxon>Malassezia</taxon>
    </lineage>
</organism>
<protein>
    <submittedName>
        <fullName evidence="6">Transcriptional activator</fullName>
    </submittedName>
</protein>
<dbReference type="Gene3D" id="2.130.10.10">
    <property type="entry name" value="YVTN repeat-like/Quinoprotein amine dehydrogenase"/>
    <property type="match status" value="2"/>
</dbReference>
<dbReference type="RefSeq" id="XP_017991083.1">
    <property type="nucleotide sequence ID" value="XM_018134687.1"/>
</dbReference>
<dbReference type="InterPro" id="IPR001680">
    <property type="entry name" value="WD40_rpt"/>
</dbReference>
<dbReference type="PROSITE" id="PS00678">
    <property type="entry name" value="WD_REPEATS_1"/>
    <property type="match status" value="1"/>
</dbReference>
<dbReference type="AlphaFoldDB" id="A0A0M8MTT1"/>
<dbReference type="InterPro" id="IPR036322">
    <property type="entry name" value="WD40_repeat_dom_sf"/>
</dbReference>
<evidence type="ECO:0000256" key="5">
    <source>
        <dbReference type="PROSITE-ProRule" id="PRU00221"/>
    </source>
</evidence>
<comment type="caution">
    <text evidence="6">The sequence shown here is derived from an EMBL/GenBank/DDBJ whole genome shotgun (WGS) entry which is preliminary data.</text>
</comment>
<gene>
    <name evidence="6" type="ORF">Malapachy_0154</name>
</gene>
<evidence type="ECO:0000256" key="3">
    <source>
        <dbReference type="ARBA" id="ARBA00022737"/>
    </source>
</evidence>
<dbReference type="Proteomes" id="UP000037751">
    <property type="component" value="Unassembled WGS sequence"/>
</dbReference>
<evidence type="ECO:0000313" key="7">
    <source>
        <dbReference type="Proteomes" id="UP000037751"/>
    </source>
</evidence>
<dbReference type="PANTHER" id="PTHR44040:SF1">
    <property type="entry name" value="RETINOBLASTOMA-BINDING PROTEIN 5"/>
    <property type="match status" value="1"/>
</dbReference>
<dbReference type="PROSITE" id="PS50082">
    <property type="entry name" value="WD_REPEATS_2"/>
    <property type="match status" value="1"/>
</dbReference>
<dbReference type="InterPro" id="IPR015943">
    <property type="entry name" value="WD40/YVTN_repeat-like_dom_sf"/>
</dbReference>
<dbReference type="InterPro" id="IPR019775">
    <property type="entry name" value="WD40_repeat_CS"/>
</dbReference>
<keyword evidence="2 5" id="KW-0853">WD repeat</keyword>
<proteinExistence type="predicted"/>
<dbReference type="OrthoDB" id="196858at2759"/>
<dbReference type="SUPFAM" id="SSF50978">
    <property type="entry name" value="WD40 repeat-like"/>
    <property type="match status" value="1"/>
</dbReference>
<keyword evidence="7" id="KW-1185">Reference proteome</keyword>
<name>A0A0M8MTT1_9BASI</name>
<feature type="repeat" description="WD" evidence="5">
    <location>
        <begin position="66"/>
        <end position="102"/>
    </location>
</feature>
<dbReference type="Pfam" id="PF00400">
    <property type="entry name" value="WD40"/>
    <property type="match status" value="2"/>
</dbReference>
<dbReference type="EMBL" id="LGAV01000006">
    <property type="protein sequence ID" value="KOS13451.1"/>
    <property type="molecule type" value="Genomic_DNA"/>
</dbReference>
<keyword evidence="4" id="KW-0539">Nucleus</keyword>
<dbReference type="GeneID" id="28726562"/>
<dbReference type="InterPro" id="IPR037850">
    <property type="entry name" value="RBBP5/Swd1"/>
</dbReference>
<evidence type="ECO:0000256" key="2">
    <source>
        <dbReference type="ARBA" id="ARBA00022574"/>
    </source>
</evidence>
<dbReference type="GO" id="GO:0048188">
    <property type="term" value="C:Set1C/COMPASS complex"/>
    <property type="evidence" value="ECO:0007669"/>
    <property type="project" value="InterPro"/>
</dbReference>
<keyword evidence="3" id="KW-0677">Repeat</keyword>
<dbReference type="PROSITE" id="PS50294">
    <property type="entry name" value="WD_REPEATS_REGION"/>
    <property type="match status" value="1"/>
</dbReference>
<evidence type="ECO:0000256" key="1">
    <source>
        <dbReference type="ARBA" id="ARBA00004123"/>
    </source>
</evidence>
<dbReference type="VEuPathDB" id="FungiDB:Malapachy_0154"/>
<dbReference type="STRING" id="77020.A0A0M8MTT1"/>
<dbReference type="PANTHER" id="PTHR44040">
    <property type="entry name" value="RETINOBLASTOMA-BINDING PROTEIN 5"/>
    <property type="match status" value="1"/>
</dbReference>